<name>A0A2N1L2P9_9GLOM</name>
<feature type="non-terminal residue" evidence="1">
    <location>
        <position position="1"/>
    </location>
</feature>
<dbReference type="EMBL" id="LLXL01009274">
    <property type="protein sequence ID" value="PKK43665.1"/>
    <property type="molecule type" value="Genomic_DNA"/>
</dbReference>
<accession>A0A2N1L2P9</accession>
<evidence type="ECO:0000313" key="1">
    <source>
        <dbReference type="EMBL" id="PKK43665.1"/>
    </source>
</evidence>
<protein>
    <submittedName>
        <fullName evidence="1">Uncharacterized protein</fullName>
    </submittedName>
</protein>
<reference evidence="1 3" key="1">
    <citation type="submission" date="2016-04" db="EMBL/GenBank/DDBJ databases">
        <title>Genome analyses suggest a sexual origin of heterokaryosis in a supposedly ancient asexual fungus.</title>
        <authorList>
            <person name="Ropars J."/>
            <person name="Sedzielewska K."/>
            <person name="Noel J."/>
            <person name="Charron P."/>
            <person name="Farinelli L."/>
            <person name="Marton T."/>
            <person name="Kruger M."/>
            <person name="Pelin A."/>
            <person name="Brachmann A."/>
            <person name="Corradi N."/>
        </authorList>
    </citation>
    <scope>NUCLEOTIDE SEQUENCE [LARGE SCALE GENOMIC DNA]</scope>
    <source>
        <strain evidence="1 3">C2</strain>
    </source>
</reference>
<proteinExistence type="predicted"/>
<dbReference type="EMBL" id="LLXL01006948">
    <property type="protein sequence ID" value="PKK55731.1"/>
    <property type="molecule type" value="Genomic_DNA"/>
</dbReference>
<sequence length="74" mass="8538">HFIRNTCNFIALCIVTTLCARFYPSFLKLVYQARQYLQLTTTFPLFPRPCPLLCLLSWPSSSLSSPSKRVILIK</sequence>
<comment type="caution">
    <text evidence="1">The sequence shown here is derived from an EMBL/GenBank/DDBJ whole genome shotgun (WGS) entry which is preliminary data.</text>
</comment>
<organism evidence="1 3">
    <name type="scientific">Rhizophagus irregularis</name>
    <dbReference type="NCBI Taxonomy" id="588596"/>
    <lineage>
        <taxon>Eukaryota</taxon>
        <taxon>Fungi</taxon>
        <taxon>Fungi incertae sedis</taxon>
        <taxon>Mucoromycota</taxon>
        <taxon>Glomeromycotina</taxon>
        <taxon>Glomeromycetes</taxon>
        <taxon>Glomerales</taxon>
        <taxon>Glomeraceae</taxon>
        <taxon>Rhizophagus</taxon>
    </lineage>
</organism>
<dbReference type="AlphaFoldDB" id="A0A2N1L2P9"/>
<evidence type="ECO:0000313" key="3">
    <source>
        <dbReference type="Proteomes" id="UP000233469"/>
    </source>
</evidence>
<gene>
    <name evidence="2" type="ORF">RhiirC2_858896</name>
    <name evidence="1" type="ORF">RhiirC2_859269</name>
</gene>
<reference evidence="1 3" key="2">
    <citation type="submission" date="2017-10" db="EMBL/GenBank/DDBJ databases">
        <title>Extensive intraspecific genome diversity in a model arbuscular mycorrhizal fungus.</title>
        <authorList>
            <person name="Chen E.C.H."/>
            <person name="Morin E."/>
            <person name="Baudet D."/>
            <person name="Noel J."/>
            <person name="Ndikumana S."/>
            <person name="Charron P."/>
            <person name="St-Onge C."/>
            <person name="Giorgi J."/>
            <person name="Grigoriev I.V."/>
            <person name="Roux C."/>
            <person name="Martin F.M."/>
            <person name="Corradi N."/>
        </authorList>
    </citation>
    <scope>NUCLEOTIDE SEQUENCE [LARGE SCALE GENOMIC DNA]</scope>
    <source>
        <strain evidence="1 3">C2</strain>
    </source>
</reference>
<dbReference type="Proteomes" id="UP000233469">
    <property type="component" value="Unassembled WGS sequence"/>
</dbReference>
<evidence type="ECO:0000313" key="2">
    <source>
        <dbReference type="EMBL" id="PKK55731.1"/>
    </source>
</evidence>